<dbReference type="Pfam" id="PF06114">
    <property type="entry name" value="Peptidase_M78"/>
    <property type="match status" value="1"/>
</dbReference>
<protein>
    <recommendedName>
        <fullName evidence="1">IrrE N-terminal-like domain-containing protein</fullName>
    </recommendedName>
</protein>
<dbReference type="Proteomes" id="UP000207642">
    <property type="component" value="Segment"/>
</dbReference>
<organism evidence="2 3">
    <name type="scientific">Lactobacillus phage PLE2</name>
    <dbReference type="NCBI Taxonomy" id="1815511"/>
    <lineage>
        <taxon>Viruses</taxon>
        <taxon>Duplodnaviria</taxon>
        <taxon>Heunggongvirae</taxon>
        <taxon>Uroviricota</taxon>
        <taxon>Caudoviricetes</taxon>
        <taxon>Pleeduovirus</taxon>
        <taxon>Pleeduovirus PLE2</taxon>
    </lineage>
</organism>
<dbReference type="GeneID" id="29064182"/>
<reference evidence="2 3" key="1">
    <citation type="submission" date="2016-02" db="EMBL/GenBank/DDBJ databases">
        <authorList>
            <person name="Wen L."/>
            <person name="He K."/>
            <person name="Yang H."/>
        </authorList>
    </citation>
    <scope>NUCLEOTIDE SEQUENCE [LARGE SCALE GENOMIC DNA]</scope>
</reference>
<accession>A0A1B0Y2S4</accession>
<keyword evidence="3" id="KW-1185">Reference proteome</keyword>
<dbReference type="SMR" id="A0A1B0Y2S4"/>
<dbReference type="InterPro" id="IPR010359">
    <property type="entry name" value="IrrE_HExxH"/>
</dbReference>
<dbReference type="RefSeq" id="YP_009282369.1">
    <property type="nucleotide sequence ID" value="NC_031036.1"/>
</dbReference>
<sequence>MNEYLKAVLNWGFEQGVGYQLCYRLSPVTPSGSNPKSKTVVINMNWHDPAQLPYQAAHEIGHVLNQDSGSLYMFTPSKVRYEGEANKRAIDILVPIYFEDVYPEDANIQEFLDSFHIPEKMRDWATDSIRKYYA</sequence>
<dbReference type="EMBL" id="KU848187">
    <property type="protein sequence ID" value="ANJ65487.1"/>
    <property type="molecule type" value="Genomic_DNA"/>
</dbReference>
<feature type="domain" description="IrrE N-terminal-like" evidence="1">
    <location>
        <begin position="35"/>
        <end position="95"/>
    </location>
</feature>
<gene>
    <name evidence="2" type="ORF">PLE2_28</name>
</gene>
<evidence type="ECO:0000313" key="3">
    <source>
        <dbReference type="Proteomes" id="UP000207642"/>
    </source>
</evidence>
<evidence type="ECO:0000313" key="2">
    <source>
        <dbReference type="EMBL" id="ANJ65487.1"/>
    </source>
</evidence>
<evidence type="ECO:0000259" key="1">
    <source>
        <dbReference type="Pfam" id="PF06114"/>
    </source>
</evidence>
<dbReference type="OrthoDB" id="20721at10239"/>
<proteinExistence type="predicted"/>
<dbReference type="KEGG" id="vg:29064182"/>
<name>A0A1B0Y2S4_9CAUD</name>